<feature type="compositionally biased region" description="Basic and acidic residues" evidence="1">
    <location>
        <begin position="57"/>
        <end position="66"/>
    </location>
</feature>
<feature type="region of interest" description="Disordered" evidence="1">
    <location>
        <begin position="35"/>
        <end position="144"/>
    </location>
</feature>
<protein>
    <submittedName>
        <fullName evidence="2 4">Uncharacterized protein</fullName>
    </submittedName>
</protein>
<reference evidence="2 3" key="2">
    <citation type="submission" date="2018-11" db="EMBL/GenBank/DDBJ databases">
        <authorList>
            <consortium name="Pathogen Informatics"/>
        </authorList>
    </citation>
    <scope>NUCLEOTIDE SEQUENCE [LARGE SCALE GENOMIC DNA]</scope>
    <source>
        <strain evidence="2 3">MHpl1</strain>
    </source>
</reference>
<dbReference type="AlphaFoldDB" id="A0A0N4WZG7"/>
<evidence type="ECO:0000313" key="2">
    <source>
        <dbReference type="EMBL" id="VDO64601.1"/>
    </source>
</evidence>
<feature type="compositionally biased region" description="Basic and acidic residues" evidence="1">
    <location>
        <begin position="172"/>
        <end position="185"/>
    </location>
</feature>
<accession>A0A0N4WZG7</accession>
<reference evidence="4" key="1">
    <citation type="submission" date="2017-02" db="UniProtKB">
        <authorList>
            <consortium name="WormBaseParasite"/>
        </authorList>
    </citation>
    <scope>IDENTIFICATION</scope>
</reference>
<sequence length="215" mass="23694">MRVTKKAMKTRKSRKPTRVKKKVCFQIRYGSCYREGLEDDTLTSEADTEVSSTTEMYEEKTEKSGETSEIFYETTETSVESTETSGEIADAEKKDDEQEEASGSGIPENSSTTETPLIVGNDESESSGQEGPTQNRSSILNTSDLRETYVDAPLSFDCIDLPEDYDSALKKRDQMQKSQASRKEAGQACSAVDGDPMGTDYAGFGTEVYVIGNHC</sequence>
<evidence type="ECO:0000313" key="4">
    <source>
        <dbReference type="WBParaSite" id="HPLM_0001733501-mRNA-1"/>
    </source>
</evidence>
<name>A0A0N4WZG7_HAEPC</name>
<feature type="compositionally biased region" description="Acidic residues" evidence="1">
    <location>
        <begin position="37"/>
        <end position="48"/>
    </location>
</feature>
<dbReference type="WBParaSite" id="HPLM_0001733501-mRNA-1">
    <property type="protein sequence ID" value="HPLM_0001733501-mRNA-1"/>
    <property type="gene ID" value="HPLM_0001733501"/>
</dbReference>
<feature type="compositionally biased region" description="Polar residues" evidence="1">
    <location>
        <begin position="126"/>
        <end position="143"/>
    </location>
</feature>
<keyword evidence="3" id="KW-1185">Reference proteome</keyword>
<dbReference type="Proteomes" id="UP000268014">
    <property type="component" value="Unassembled WGS sequence"/>
</dbReference>
<organism evidence="4">
    <name type="scientific">Haemonchus placei</name>
    <name type="common">Barber's pole worm</name>
    <dbReference type="NCBI Taxonomy" id="6290"/>
    <lineage>
        <taxon>Eukaryota</taxon>
        <taxon>Metazoa</taxon>
        <taxon>Ecdysozoa</taxon>
        <taxon>Nematoda</taxon>
        <taxon>Chromadorea</taxon>
        <taxon>Rhabditida</taxon>
        <taxon>Rhabditina</taxon>
        <taxon>Rhabditomorpha</taxon>
        <taxon>Strongyloidea</taxon>
        <taxon>Trichostrongylidae</taxon>
        <taxon>Haemonchus</taxon>
    </lineage>
</organism>
<dbReference type="EMBL" id="UZAF01019904">
    <property type="protein sequence ID" value="VDO64601.1"/>
    <property type="molecule type" value="Genomic_DNA"/>
</dbReference>
<proteinExistence type="predicted"/>
<feature type="compositionally biased region" description="Low complexity" evidence="1">
    <location>
        <begin position="67"/>
        <end position="88"/>
    </location>
</feature>
<feature type="region of interest" description="Disordered" evidence="1">
    <location>
        <begin position="172"/>
        <end position="197"/>
    </location>
</feature>
<evidence type="ECO:0000313" key="3">
    <source>
        <dbReference type="Proteomes" id="UP000268014"/>
    </source>
</evidence>
<evidence type="ECO:0000256" key="1">
    <source>
        <dbReference type="SAM" id="MobiDB-lite"/>
    </source>
</evidence>
<gene>
    <name evidence="2" type="ORF">HPLM_LOCUS17327</name>
</gene>